<sequence length="232" mass="26072">MIWERSVTEPATTSTAPDGDELMKWLLAIAVLILAVPAHADHEEPLLVVRHRWHTGLVIPADKLVPDLRFLRDHLPDSRYYEFGWGDTDFYQHDNSAPRLLKALFWPTDSVLHVVALERHPSQLPHKDLAALCPSSDHWHQLTRALAADFRRNADGTVRTVGPGLYGASLFFHAEGTFWLGRTCNRWSSQRLRQAGAPIRGALTADGLMRQLKALPAICDTPLSGQHSRENN</sequence>
<dbReference type="EMBL" id="AQPF01000004">
    <property type="protein sequence ID" value="KAF0807388.1"/>
    <property type="molecule type" value="Genomic_DNA"/>
</dbReference>
<evidence type="ECO:0000313" key="2">
    <source>
        <dbReference type="Proteomes" id="UP000771797"/>
    </source>
</evidence>
<organism evidence="1 2">
    <name type="scientific">Alcanivorax xiamenensis</name>
    <dbReference type="NCBI Taxonomy" id="1177156"/>
    <lineage>
        <taxon>Bacteria</taxon>
        <taxon>Pseudomonadati</taxon>
        <taxon>Pseudomonadota</taxon>
        <taxon>Gammaproteobacteria</taxon>
        <taxon>Oceanospirillales</taxon>
        <taxon>Alcanivoracaceae</taxon>
        <taxon>Alcanivorax</taxon>
    </lineage>
</organism>
<protein>
    <recommendedName>
        <fullName evidence="3">DUF2459 domain-containing protein</fullName>
    </recommendedName>
</protein>
<gene>
    <name evidence="1" type="ORF">A6D6_00940</name>
</gene>
<dbReference type="Proteomes" id="UP000771797">
    <property type="component" value="Unassembled WGS sequence"/>
</dbReference>
<reference evidence="1 2" key="1">
    <citation type="submission" date="2012-09" db="EMBL/GenBank/DDBJ databases">
        <title>Genome Sequence of alkane-degrading Bacterium Alcanivorax sp. 6-D-6.</title>
        <authorList>
            <person name="Lai Q."/>
            <person name="Shao Z."/>
        </authorList>
    </citation>
    <scope>NUCLEOTIDE SEQUENCE [LARGE SCALE GENOMIC DNA]</scope>
    <source>
        <strain evidence="1 2">6-D-6</strain>
    </source>
</reference>
<evidence type="ECO:0000313" key="1">
    <source>
        <dbReference type="EMBL" id="KAF0807388.1"/>
    </source>
</evidence>
<name>A0ABQ6YBI5_9GAMM</name>
<proteinExistence type="predicted"/>
<dbReference type="InterPro" id="IPR011727">
    <property type="entry name" value="CHP02117"/>
</dbReference>
<evidence type="ECO:0008006" key="3">
    <source>
        <dbReference type="Google" id="ProtNLM"/>
    </source>
</evidence>
<accession>A0ABQ6YBI5</accession>
<keyword evidence="2" id="KW-1185">Reference proteome</keyword>
<dbReference type="Pfam" id="PF09601">
    <property type="entry name" value="DUF2459"/>
    <property type="match status" value="1"/>
</dbReference>
<comment type="caution">
    <text evidence="1">The sequence shown here is derived from an EMBL/GenBank/DDBJ whole genome shotgun (WGS) entry which is preliminary data.</text>
</comment>